<dbReference type="EMBL" id="JBHSZH010000005">
    <property type="protein sequence ID" value="MFC7081957.1"/>
    <property type="molecule type" value="Genomic_DNA"/>
</dbReference>
<gene>
    <name evidence="1" type="ORF">ACFQJ6_19540</name>
</gene>
<proteinExistence type="predicted"/>
<evidence type="ECO:0000313" key="2">
    <source>
        <dbReference type="Proteomes" id="UP001596407"/>
    </source>
</evidence>
<accession>A0ABD5WN66</accession>
<dbReference type="Proteomes" id="UP001596407">
    <property type="component" value="Unassembled WGS sequence"/>
</dbReference>
<protein>
    <submittedName>
        <fullName evidence="1">Uncharacterized protein</fullName>
    </submittedName>
</protein>
<comment type="caution">
    <text evidence="1">The sequence shown here is derived from an EMBL/GenBank/DDBJ whole genome shotgun (WGS) entry which is preliminary data.</text>
</comment>
<name>A0ABD5WN66_9EURY</name>
<dbReference type="AlphaFoldDB" id="A0ABD5WN66"/>
<reference evidence="1 2" key="1">
    <citation type="journal article" date="2019" name="Int. J. Syst. Evol. Microbiol.">
        <title>The Global Catalogue of Microorganisms (GCM) 10K type strain sequencing project: providing services to taxonomists for standard genome sequencing and annotation.</title>
        <authorList>
            <consortium name="The Broad Institute Genomics Platform"/>
            <consortium name="The Broad Institute Genome Sequencing Center for Infectious Disease"/>
            <person name="Wu L."/>
            <person name="Ma J."/>
        </authorList>
    </citation>
    <scope>NUCLEOTIDE SEQUENCE [LARGE SCALE GENOMIC DNA]</scope>
    <source>
        <strain evidence="1 2">DT72</strain>
    </source>
</reference>
<dbReference type="RefSeq" id="WP_382210213.1">
    <property type="nucleotide sequence ID" value="NZ_JBHSZH010000005.1"/>
</dbReference>
<keyword evidence="2" id="KW-1185">Reference proteome</keyword>
<organism evidence="1 2">
    <name type="scientific">Halorussus caseinilyticus</name>
    <dbReference type="NCBI Taxonomy" id="3034025"/>
    <lineage>
        <taxon>Archaea</taxon>
        <taxon>Methanobacteriati</taxon>
        <taxon>Methanobacteriota</taxon>
        <taxon>Stenosarchaea group</taxon>
        <taxon>Halobacteria</taxon>
        <taxon>Halobacteriales</taxon>
        <taxon>Haladaptataceae</taxon>
        <taxon>Halorussus</taxon>
    </lineage>
</organism>
<evidence type="ECO:0000313" key="1">
    <source>
        <dbReference type="EMBL" id="MFC7081957.1"/>
    </source>
</evidence>
<sequence>MKSAGGLGVLTLGLGTSTDLAAADPSKFERGTVQFVEVKEEFPNAPTGPKSARHGTAGYVVEPSKKRLTLTNAPVDTFTGDSGVVAADGEFYESGTSFPITKSRYQIPVETDYRGLTNEYVGLGRKRSVPKASLVEANGAVRLATGGDEMRVPEGQEAEFEDRTVSVTPANGERPVSARQRITVQNHGQVTLYAHEDYMVFPLASNDPYARARVQSLLALAQDQLSKIDEADLLAVPKDVQVETNANGGA</sequence>